<dbReference type="InterPro" id="IPR009776">
    <property type="entry name" value="Spore_0_M"/>
</dbReference>
<accession>A0A1H0ASB4</accession>
<dbReference type="EMBL" id="FNIA01000029">
    <property type="protein sequence ID" value="SDN36390.1"/>
    <property type="molecule type" value="Genomic_DNA"/>
</dbReference>
<evidence type="ECO:0000313" key="1">
    <source>
        <dbReference type="EMBL" id="SDN36390.1"/>
    </source>
</evidence>
<dbReference type="STRING" id="996166.SAMN05192554_12929"/>
<dbReference type="PANTHER" id="PTHR40053:SF1">
    <property type="entry name" value="SPORULATION-CONTROL PROTEIN SPO0M"/>
    <property type="match status" value="1"/>
</dbReference>
<evidence type="ECO:0000313" key="2">
    <source>
        <dbReference type="Proteomes" id="UP000199370"/>
    </source>
</evidence>
<dbReference type="Proteomes" id="UP000199370">
    <property type="component" value="Unassembled WGS sequence"/>
</dbReference>
<protein>
    <submittedName>
        <fullName evidence="1">Sporulation-control protein</fullName>
    </submittedName>
</protein>
<keyword evidence="2" id="KW-1185">Reference proteome</keyword>
<name>A0A1H0ASB4_9EURY</name>
<gene>
    <name evidence="1" type="ORF">SAMN05192554_12929</name>
</gene>
<dbReference type="AlphaFoldDB" id="A0A1H0ASB4"/>
<sequence length="242" mass="27046">MKRVLSSVGIGSATVDTILPDSSFVPGETVEATVEVEGGSSEQEIEQLNFALVTRYRGDEGYEQSVFERFTVAEAFTIGEGERREIPVEFTIPYGAPLTKSGVKVWLKTGLDIDWALDPKDKDHIEVGADERMAALFEAVEDLGFGFHSSEVERTRFGHSHPFAQEFEFRPRSGPFTGDLDELELICAPTPDAVQVHLEIDRRGGLLSEMAETDESRDSFRFDGTDTDSIRSELRRRIERHA</sequence>
<dbReference type="Pfam" id="PF07070">
    <property type="entry name" value="Spo0M"/>
    <property type="match status" value="1"/>
</dbReference>
<dbReference type="PANTHER" id="PTHR40053">
    <property type="entry name" value="SPORULATION-CONTROL PROTEIN SPO0M"/>
    <property type="match status" value="1"/>
</dbReference>
<dbReference type="OrthoDB" id="181599at2157"/>
<reference evidence="1 2" key="1">
    <citation type="submission" date="2016-10" db="EMBL/GenBank/DDBJ databases">
        <authorList>
            <person name="de Groot N.N."/>
        </authorList>
    </citation>
    <scope>NUCLEOTIDE SEQUENCE [LARGE SCALE GENOMIC DNA]</scope>
    <source>
        <strain evidence="2">EB21,IBRC-M 10013,KCTC 4048</strain>
    </source>
</reference>
<proteinExistence type="predicted"/>
<dbReference type="RefSeq" id="WP_089736103.1">
    <property type="nucleotide sequence ID" value="NZ_FNIA01000029.1"/>
</dbReference>
<organism evidence="1 2">
    <name type="scientific">Haloarchaeobius iranensis</name>
    <dbReference type="NCBI Taxonomy" id="996166"/>
    <lineage>
        <taxon>Archaea</taxon>
        <taxon>Methanobacteriati</taxon>
        <taxon>Methanobacteriota</taxon>
        <taxon>Stenosarchaea group</taxon>
        <taxon>Halobacteria</taxon>
        <taxon>Halobacteriales</taxon>
        <taxon>Halorubellaceae</taxon>
        <taxon>Haloarchaeobius</taxon>
    </lineage>
</organism>